<evidence type="ECO:0008006" key="4">
    <source>
        <dbReference type="Google" id="ProtNLM"/>
    </source>
</evidence>
<dbReference type="InterPro" id="IPR019734">
    <property type="entry name" value="TPR_rpt"/>
</dbReference>
<keyword evidence="1" id="KW-0802">TPR repeat</keyword>
<dbReference type="KEGG" id="sari:H5J25_05800"/>
<dbReference type="PROSITE" id="PS50005">
    <property type="entry name" value="TPR"/>
    <property type="match status" value="1"/>
</dbReference>
<gene>
    <name evidence="2" type="ORF">H5J25_05800</name>
</gene>
<organism evidence="2 3">
    <name type="scientific">Sphingomonas aliaeris</name>
    <dbReference type="NCBI Taxonomy" id="2759526"/>
    <lineage>
        <taxon>Bacteria</taxon>
        <taxon>Pseudomonadati</taxon>
        <taxon>Pseudomonadota</taxon>
        <taxon>Alphaproteobacteria</taxon>
        <taxon>Sphingomonadales</taxon>
        <taxon>Sphingomonadaceae</taxon>
        <taxon>Sphingomonas</taxon>
    </lineage>
</organism>
<dbReference type="EMBL" id="CP061035">
    <property type="protein sequence ID" value="QQV78863.1"/>
    <property type="molecule type" value="Genomic_DNA"/>
</dbReference>
<evidence type="ECO:0000313" key="3">
    <source>
        <dbReference type="Proteomes" id="UP000595894"/>
    </source>
</evidence>
<sequence>MGWVMLIAIAALASAVLWRIGLPRGLWTFVGSALMLGATGYALQGNPTLAGHPVKADADPIPLDPDLIALRDAMTGRFTGDGAYLIAADGMTRIGATGSAVQWILAGINKYPQSYALWTGLGMSMIAHDGNRMSPTAAFAFQQAARLAPQQPAPPFFTGLAYVQAGEFAKARPYWAKAVALTPKTMSYYPELAGRLALLDRFLSALELQRRAKVGSPEKS</sequence>
<reference evidence="3" key="1">
    <citation type="submission" date="2020-09" db="EMBL/GenBank/DDBJ databases">
        <title>Sphingomonas sp., a new species isolated from pork steak.</title>
        <authorList>
            <person name="Heidler von Heilborn D."/>
        </authorList>
    </citation>
    <scope>NUCLEOTIDE SEQUENCE [LARGE SCALE GENOMIC DNA]</scope>
</reference>
<evidence type="ECO:0000313" key="2">
    <source>
        <dbReference type="EMBL" id="QQV78863.1"/>
    </source>
</evidence>
<keyword evidence="3" id="KW-1185">Reference proteome</keyword>
<dbReference type="Proteomes" id="UP000595894">
    <property type="component" value="Chromosome"/>
</dbReference>
<protein>
    <recommendedName>
        <fullName evidence="4">Tetratricopeptide repeat protein</fullName>
    </recommendedName>
</protein>
<dbReference type="InterPro" id="IPR011990">
    <property type="entry name" value="TPR-like_helical_dom_sf"/>
</dbReference>
<dbReference type="AlphaFoldDB" id="A0A974NXY7"/>
<name>A0A974NXY7_9SPHN</name>
<evidence type="ECO:0000256" key="1">
    <source>
        <dbReference type="PROSITE-ProRule" id="PRU00339"/>
    </source>
</evidence>
<feature type="repeat" description="TPR" evidence="1">
    <location>
        <begin position="152"/>
        <end position="185"/>
    </location>
</feature>
<accession>A0A974NXY7</accession>
<proteinExistence type="predicted"/>
<dbReference type="Gene3D" id="1.25.40.10">
    <property type="entry name" value="Tetratricopeptide repeat domain"/>
    <property type="match status" value="1"/>
</dbReference>
<dbReference type="SUPFAM" id="SSF48452">
    <property type="entry name" value="TPR-like"/>
    <property type="match status" value="1"/>
</dbReference>